<keyword evidence="2" id="KW-1185">Reference proteome</keyword>
<comment type="caution">
    <text evidence="1">The sequence shown here is derived from an EMBL/GenBank/DDBJ whole genome shotgun (WGS) entry which is preliminary data.</text>
</comment>
<dbReference type="InterPro" id="IPR011990">
    <property type="entry name" value="TPR-like_helical_dom_sf"/>
</dbReference>
<dbReference type="Pfam" id="PF00756">
    <property type="entry name" value="Esterase"/>
    <property type="match status" value="1"/>
</dbReference>
<accession>A0A2S7KSR7</accession>
<evidence type="ECO:0000313" key="1">
    <source>
        <dbReference type="EMBL" id="PQB05657.1"/>
    </source>
</evidence>
<dbReference type="Proteomes" id="UP000239800">
    <property type="component" value="Unassembled WGS sequence"/>
</dbReference>
<dbReference type="AlphaFoldDB" id="A0A2S7KSR7"/>
<dbReference type="SUPFAM" id="SSF53474">
    <property type="entry name" value="alpha/beta-Hydrolases"/>
    <property type="match status" value="1"/>
</dbReference>
<gene>
    <name evidence="1" type="ORF">BST85_12690</name>
</gene>
<organism evidence="1 2">
    <name type="scientific">Aureitalea marina</name>
    <dbReference type="NCBI Taxonomy" id="930804"/>
    <lineage>
        <taxon>Bacteria</taxon>
        <taxon>Pseudomonadati</taxon>
        <taxon>Bacteroidota</taxon>
        <taxon>Flavobacteriia</taxon>
        <taxon>Flavobacteriales</taxon>
        <taxon>Flavobacteriaceae</taxon>
        <taxon>Aureitalea</taxon>
    </lineage>
</organism>
<evidence type="ECO:0000313" key="2">
    <source>
        <dbReference type="Proteomes" id="UP000239800"/>
    </source>
</evidence>
<dbReference type="RefSeq" id="WP_104813603.1">
    <property type="nucleotide sequence ID" value="NZ_MQUB01000001.1"/>
</dbReference>
<name>A0A2S7KSR7_9FLAO</name>
<reference evidence="1 2" key="1">
    <citation type="submission" date="2016-11" db="EMBL/GenBank/DDBJ databases">
        <title>Trade-off between light-utilization and light-protection in marine flavobacteria.</title>
        <authorList>
            <person name="Kumagai Y."/>
        </authorList>
    </citation>
    <scope>NUCLEOTIDE SEQUENCE [LARGE SCALE GENOMIC DNA]</scope>
    <source>
        <strain evidence="1 2">NBRC 107741</strain>
    </source>
</reference>
<protein>
    <submittedName>
        <fullName evidence="1">Esterase</fullName>
    </submittedName>
</protein>
<dbReference type="EMBL" id="MQUB01000001">
    <property type="protein sequence ID" value="PQB05657.1"/>
    <property type="molecule type" value="Genomic_DNA"/>
</dbReference>
<dbReference type="Gene3D" id="1.25.40.10">
    <property type="entry name" value="Tetratricopeptide repeat domain"/>
    <property type="match status" value="1"/>
</dbReference>
<dbReference type="PANTHER" id="PTHR48098">
    <property type="entry name" value="ENTEROCHELIN ESTERASE-RELATED"/>
    <property type="match status" value="1"/>
</dbReference>
<sequence length="384" mass="44805">MKNALLLTILMLTTSIGWTQSKIIYEEFESVKLDQTRKLKIQLPRDYEENTEKNYPIVLVLDANYLFEPVAGNVDYFSYWEDMPESIVIGIMQGDDRYDDCGYDDITFFPEDRSADFFEFIGLELMPYVDQNFRTAQFVIAVGHDFSANYLNYFLFKDPPLFNGYICLSPDLAPLMDERLPERIPEINSKIYYYLGTGTDDIQDLMQISEELNEILSPLSSDNFEYYYDNFDGATHYSLVGRGIPSALEKIFQVYRPISKREFDEVLLKLDTPVHQYLVDKYSTIKELFGIDNDVRINDFIATGTAAEKLKQWESLKAIADMARKQYPDTVLGDYFLARYYEEMGQPKRAMRTYQGAYNKEEVDFITVDLMLDKAEKIKEDFGY</sequence>
<dbReference type="PANTHER" id="PTHR48098:SF6">
    <property type="entry name" value="FERRI-BACILLIBACTIN ESTERASE BESA"/>
    <property type="match status" value="1"/>
</dbReference>
<dbReference type="Gene3D" id="3.40.50.1820">
    <property type="entry name" value="alpha/beta hydrolase"/>
    <property type="match status" value="1"/>
</dbReference>
<dbReference type="OrthoDB" id="1142077at2"/>
<dbReference type="InterPro" id="IPR029058">
    <property type="entry name" value="AB_hydrolase_fold"/>
</dbReference>
<dbReference type="InterPro" id="IPR050583">
    <property type="entry name" value="Mycobacterial_A85_antigen"/>
</dbReference>
<proteinExistence type="predicted"/>
<dbReference type="InterPro" id="IPR000801">
    <property type="entry name" value="Esterase-like"/>
</dbReference>